<evidence type="ECO:0000313" key="7">
    <source>
        <dbReference type="Proteomes" id="UP000556436"/>
    </source>
</evidence>
<reference evidence="6 7" key="1">
    <citation type="submission" date="2020-08" db="EMBL/GenBank/DDBJ databases">
        <title>Genomic Encyclopedia of Type Strains, Phase III (KMG-III): the genomes of soil and plant-associated and newly described type strains.</title>
        <authorList>
            <person name="Whitman W."/>
        </authorList>
    </citation>
    <scope>NUCLEOTIDE SEQUENCE [LARGE SCALE GENOMIC DNA]</scope>
    <source>
        <strain evidence="6 7">CECT 3265</strain>
    </source>
</reference>
<dbReference type="OrthoDB" id="4350410at2"/>
<keyword evidence="3" id="KW-0731">Sigma factor</keyword>
<accession>A0A445NGN6</accession>
<dbReference type="PANTHER" id="PTHR43133:SF8">
    <property type="entry name" value="RNA POLYMERASE SIGMA FACTOR HI_1459-RELATED"/>
    <property type="match status" value="1"/>
</dbReference>
<dbReference type="AlphaFoldDB" id="A0A445NGN6"/>
<evidence type="ECO:0000256" key="2">
    <source>
        <dbReference type="ARBA" id="ARBA00023015"/>
    </source>
</evidence>
<evidence type="ECO:0000256" key="4">
    <source>
        <dbReference type="ARBA" id="ARBA00023125"/>
    </source>
</evidence>
<dbReference type="InterPro" id="IPR013249">
    <property type="entry name" value="RNA_pol_sigma70_r4_t2"/>
</dbReference>
<dbReference type="GO" id="GO:0016987">
    <property type="term" value="F:sigma factor activity"/>
    <property type="evidence" value="ECO:0007669"/>
    <property type="project" value="UniProtKB-KW"/>
</dbReference>
<dbReference type="InterPro" id="IPR036388">
    <property type="entry name" value="WH-like_DNA-bd_sf"/>
</dbReference>
<organism evidence="6 7">
    <name type="scientific">Streptomyces netropsis</name>
    <name type="common">Streptoverticillium netropsis</name>
    <dbReference type="NCBI Taxonomy" id="55404"/>
    <lineage>
        <taxon>Bacteria</taxon>
        <taxon>Bacillati</taxon>
        <taxon>Actinomycetota</taxon>
        <taxon>Actinomycetes</taxon>
        <taxon>Kitasatosporales</taxon>
        <taxon>Streptomycetaceae</taxon>
        <taxon>Streptomyces</taxon>
    </lineage>
</organism>
<dbReference type="RefSeq" id="WP_130880559.1">
    <property type="nucleotide sequence ID" value="NZ_CP147867.1"/>
</dbReference>
<dbReference type="InterPro" id="IPR013324">
    <property type="entry name" value="RNA_pol_sigma_r3/r4-like"/>
</dbReference>
<evidence type="ECO:0000256" key="3">
    <source>
        <dbReference type="ARBA" id="ARBA00023082"/>
    </source>
</evidence>
<evidence type="ECO:0000256" key="1">
    <source>
        <dbReference type="ARBA" id="ARBA00010641"/>
    </source>
</evidence>
<keyword evidence="7" id="KW-1185">Reference proteome</keyword>
<keyword evidence="5" id="KW-0804">Transcription</keyword>
<evidence type="ECO:0000313" key="6">
    <source>
        <dbReference type="EMBL" id="MBB4889681.1"/>
    </source>
</evidence>
<dbReference type="EMBL" id="JACHJG010000014">
    <property type="protein sequence ID" value="MBB4889681.1"/>
    <property type="molecule type" value="Genomic_DNA"/>
</dbReference>
<dbReference type="GO" id="GO:0006352">
    <property type="term" value="P:DNA-templated transcription initiation"/>
    <property type="evidence" value="ECO:0007669"/>
    <property type="project" value="InterPro"/>
</dbReference>
<comment type="caution">
    <text evidence="6">The sequence shown here is derived from an EMBL/GenBank/DDBJ whole genome shotgun (WGS) entry which is preliminary data.</text>
</comment>
<gene>
    <name evidence="6" type="ORF">FHS38_005757</name>
</gene>
<dbReference type="Proteomes" id="UP000556436">
    <property type="component" value="Unassembled WGS sequence"/>
</dbReference>
<keyword evidence="4" id="KW-0238">DNA-binding</keyword>
<dbReference type="InterPro" id="IPR039425">
    <property type="entry name" value="RNA_pol_sigma-70-like"/>
</dbReference>
<dbReference type="PANTHER" id="PTHR43133">
    <property type="entry name" value="RNA POLYMERASE ECF-TYPE SIGMA FACTO"/>
    <property type="match status" value="1"/>
</dbReference>
<sequence length="185" mass="20471">MADQPRPVLGEDLSAALPADFLAFFSVHHQAYLRYAHIQLGSTADAEWVVEEVFGQLALIWGEVLRRPSVPAFALATLREEIAKLLAARGRDVALVETAAFAAVREATRARLGVLESALGLYAAITRLPDRQYDVVVMHFVLGYPVRRVAGIMGLSPATVRSHVRGARRRLARDLRIDWATEEED</sequence>
<dbReference type="GO" id="GO:0003677">
    <property type="term" value="F:DNA binding"/>
    <property type="evidence" value="ECO:0007669"/>
    <property type="project" value="UniProtKB-KW"/>
</dbReference>
<keyword evidence="2" id="KW-0805">Transcription regulation</keyword>
<dbReference type="Pfam" id="PF08281">
    <property type="entry name" value="Sigma70_r4_2"/>
    <property type="match status" value="1"/>
</dbReference>
<dbReference type="SUPFAM" id="SSF88659">
    <property type="entry name" value="Sigma3 and sigma4 domains of RNA polymerase sigma factors"/>
    <property type="match status" value="1"/>
</dbReference>
<comment type="similarity">
    <text evidence="1">Belongs to the sigma-70 factor family. ECF subfamily.</text>
</comment>
<protein>
    <submittedName>
        <fullName evidence="6">RNA polymerase sigma-70 factor (ECF subfamily)</fullName>
    </submittedName>
</protein>
<dbReference type="Gene3D" id="1.10.10.10">
    <property type="entry name" value="Winged helix-like DNA-binding domain superfamily/Winged helix DNA-binding domain"/>
    <property type="match status" value="1"/>
</dbReference>
<evidence type="ECO:0000256" key="5">
    <source>
        <dbReference type="ARBA" id="ARBA00023163"/>
    </source>
</evidence>
<name>A0A445NGN6_STRNE</name>
<dbReference type="GeneID" id="91573489"/>
<proteinExistence type="inferred from homology"/>